<evidence type="ECO:0000256" key="4">
    <source>
        <dbReference type="ARBA" id="ARBA00023125"/>
    </source>
</evidence>
<dbReference type="EMBL" id="LFYR01000252">
    <property type="protein sequence ID" value="KMZ74700.1"/>
    <property type="molecule type" value="Genomic_DNA"/>
</dbReference>
<feature type="domain" description="RecA family profile 1" evidence="8">
    <location>
        <begin position="95"/>
        <end position="254"/>
    </location>
</feature>
<evidence type="ECO:0000313" key="11">
    <source>
        <dbReference type="Proteomes" id="UP000036987"/>
    </source>
</evidence>
<keyword evidence="4 7" id="KW-0238">DNA-binding</keyword>
<dbReference type="GO" id="GO:0006310">
    <property type="term" value="P:DNA recombination"/>
    <property type="evidence" value="ECO:0007669"/>
    <property type="project" value="UniProtKB-KW"/>
</dbReference>
<sequence>MGAWKVIPSFYRILQNRAVQKLCVGSAHLHRRCFSSVDHSLVQPLFEYKRDQPHNEAIKLDKDTTLNNALSQLQVEGYFDKESQLWLSRFFLHRYTQVVSTGSLKLDMALGIGGLPKGKIVEIYGKEASGKTTLALHIIKEIQKHGGHCAYLDAENAIDPSLLDAMGINIDKLLFARSDRAENTLSVVNTLASSGAVDVIVVDSVAALLPGCNLKNEIGSRYMDMLPQLLTQALRKIHASLYRSQTLIIFINQMRSHVCKHNTHEVACGGNALKFYAAIRLRTAMSCLLQSTSQEITGIRISVKVMKNKLAPIIKDAAVTAIEDACVDIEFGKGICYEAEEVLELASNHDLISKQGNSFRIYGKVLENRLIAERYLIENACVMDDLVRMLRKKLFNVD</sequence>
<dbReference type="PANTHER" id="PTHR45900">
    <property type="entry name" value="RECA"/>
    <property type="match status" value="1"/>
</dbReference>
<feature type="domain" description="RecA family profile 2" evidence="9">
    <location>
        <begin position="265"/>
        <end position="340"/>
    </location>
</feature>
<proteinExistence type="inferred from homology"/>
<dbReference type="GO" id="GO:0005524">
    <property type="term" value="F:ATP binding"/>
    <property type="evidence" value="ECO:0007669"/>
    <property type="project" value="UniProtKB-KW"/>
</dbReference>
<comment type="similarity">
    <text evidence="1 6">Belongs to the RecA family.</text>
</comment>
<dbReference type="InterPro" id="IPR020588">
    <property type="entry name" value="RecA_ATP-bd"/>
</dbReference>
<dbReference type="AlphaFoldDB" id="A0A0K9Q2N8"/>
<gene>
    <name evidence="10" type="ORF">ZOSMA_123G00480</name>
</gene>
<evidence type="ECO:0000256" key="3">
    <source>
        <dbReference type="ARBA" id="ARBA00022840"/>
    </source>
</evidence>
<dbReference type="InterPro" id="IPR049428">
    <property type="entry name" value="RecA-like_N"/>
</dbReference>
<name>A0A0K9Q2N8_ZOSMR</name>
<keyword evidence="11" id="KW-1185">Reference proteome</keyword>
<dbReference type="GO" id="GO:0140664">
    <property type="term" value="F:ATP-dependent DNA damage sensor activity"/>
    <property type="evidence" value="ECO:0007669"/>
    <property type="project" value="InterPro"/>
</dbReference>
<dbReference type="PROSITE" id="PS00321">
    <property type="entry name" value="RECA_1"/>
    <property type="match status" value="1"/>
</dbReference>
<keyword evidence="2 6" id="KW-0547">Nucleotide-binding</keyword>
<evidence type="ECO:0000259" key="8">
    <source>
        <dbReference type="PROSITE" id="PS50162"/>
    </source>
</evidence>
<organism evidence="10 11">
    <name type="scientific">Zostera marina</name>
    <name type="common">Eelgrass</name>
    <dbReference type="NCBI Taxonomy" id="29655"/>
    <lineage>
        <taxon>Eukaryota</taxon>
        <taxon>Viridiplantae</taxon>
        <taxon>Streptophyta</taxon>
        <taxon>Embryophyta</taxon>
        <taxon>Tracheophyta</taxon>
        <taxon>Spermatophyta</taxon>
        <taxon>Magnoliopsida</taxon>
        <taxon>Liliopsida</taxon>
        <taxon>Zosteraceae</taxon>
        <taxon>Zostera</taxon>
    </lineage>
</organism>
<evidence type="ECO:0000256" key="2">
    <source>
        <dbReference type="ARBA" id="ARBA00022741"/>
    </source>
</evidence>
<keyword evidence="5 7" id="KW-0233">DNA recombination</keyword>
<evidence type="ECO:0000313" key="10">
    <source>
        <dbReference type="EMBL" id="KMZ74700.1"/>
    </source>
</evidence>
<dbReference type="PRINTS" id="PR00142">
    <property type="entry name" value="RECA"/>
</dbReference>
<accession>A0A0K9Q2N8</accession>
<dbReference type="InterPro" id="IPR020584">
    <property type="entry name" value="DNA_recomb/repair_RecA_CS"/>
</dbReference>
<dbReference type="PANTHER" id="PTHR45900:SF4">
    <property type="entry name" value="DNA REPAIR PROTEIN RECA HOMOLOG 2, MITOCHONDRIAL"/>
    <property type="match status" value="1"/>
</dbReference>
<dbReference type="InterPro" id="IPR027417">
    <property type="entry name" value="P-loop_NTPase"/>
</dbReference>
<dbReference type="InterPro" id="IPR013765">
    <property type="entry name" value="DNA_recomb/repair_RecA"/>
</dbReference>
<evidence type="ECO:0000256" key="5">
    <source>
        <dbReference type="ARBA" id="ARBA00023172"/>
    </source>
</evidence>
<dbReference type="Proteomes" id="UP000036987">
    <property type="component" value="Unassembled WGS sequence"/>
</dbReference>
<dbReference type="Pfam" id="PF00154">
    <property type="entry name" value="RecA_N"/>
    <property type="match status" value="1"/>
</dbReference>
<evidence type="ECO:0000256" key="6">
    <source>
        <dbReference type="RuleBase" id="RU003422"/>
    </source>
</evidence>
<keyword evidence="7" id="KW-0227">DNA damage</keyword>
<dbReference type="OMA" id="EFGKESM"/>
<dbReference type="STRING" id="29655.A0A0K9Q2N8"/>
<dbReference type="PROSITE" id="PS50163">
    <property type="entry name" value="RECA_3"/>
    <property type="match status" value="1"/>
</dbReference>
<evidence type="ECO:0000256" key="7">
    <source>
        <dbReference type="RuleBase" id="RU004527"/>
    </source>
</evidence>
<dbReference type="GO" id="GO:0003697">
    <property type="term" value="F:single-stranded DNA binding"/>
    <property type="evidence" value="ECO:0007669"/>
    <property type="project" value="InterPro"/>
</dbReference>
<evidence type="ECO:0000256" key="1">
    <source>
        <dbReference type="ARBA" id="ARBA00009391"/>
    </source>
</evidence>
<comment type="caution">
    <text evidence="10">The sequence shown here is derived from an EMBL/GenBank/DDBJ whole genome shotgun (WGS) entry which is preliminary data.</text>
</comment>
<reference evidence="11" key="1">
    <citation type="journal article" date="2016" name="Nature">
        <title>The genome of the seagrass Zostera marina reveals angiosperm adaptation to the sea.</title>
        <authorList>
            <person name="Olsen J.L."/>
            <person name="Rouze P."/>
            <person name="Verhelst B."/>
            <person name="Lin Y.-C."/>
            <person name="Bayer T."/>
            <person name="Collen J."/>
            <person name="Dattolo E."/>
            <person name="De Paoli E."/>
            <person name="Dittami S."/>
            <person name="Maumus F."/>
            <person name="Michel G."/>
            <person name="Kersting A."/>
            <person name="Lauritano C."/>
            <person name="Lohaus R."/>
            <person name="Toepel M."/>
            <person name="Tonon T."/>
            <person name="Vanneste K."/>
            <person name="Amirebrahimi M."/>
            <person name="Brakel J."/>
            <person name="Bostroem C."/>
            <person name="Chovatia M."/>
            <person name="Grimwood J."/>
            <person name="Jenkins J.W."/>
            <person name="Jueterbock A."/>
            <person name="Mraz A."/>
            <person name="Stam W.T."/>
            <person name="Tice H."/>
            <person name="Bornberg-Bauer E."/>
            <person name="Green P.J."/>
            <person name="Pearson G.A."/>
            <person name="Procaccini G."/>
            <person name="Duarte C.M."/>
            <person name="Schmutz J."/>
            <person name="Reusch T.B.H."/>
            <person name="Van de Peer Y."/>
        </authorList>
    </citation>
    <scope>NUCLEOTIDE SEQUENCE [LARGE SCALE GENOMIC DNA]</scope>
    <source>
        <strain evidence="11">cv. Finnish</strain>
    </source>
</reference>
<keyword evidence="3 6" id="KW-0067">ATP-binding</keyword>
<dbReference type="InterPro" id="IPR020587">
    <property type="entry name" value="RecA_monomer-monomer_interface"/>
</dbReference>
<dbReference type="PROSITE" id="PS50162">
    <property type="entry name" value="RECA_2"/>
    <property type="match status" value="1"/>
</dbReference>
<dbReference type="InterPro" id="IPR003593">
    <property type="entry name" value="AAA+_ATPase"/>
</dbReference>
<dbReference type="SUPFAM" id="SSF52540">
    <property type="entry name" value="P-loop containing nucleoside triphosphate hydrolases"/>
    <property type="match status" value="1"/>
</dbReference>
<protein>
    <submittedName>
        <fullName evidence="10">RecA</fullName>
    </submittedName>
</protein>
<dbReference type="SMART" id="SM00382">
    <property type="entry name" value="AAA"/>
    <property type="match status" value="1"/>
</dbReference>
<dbReference type="GO" id="GO:0006281">
    <property type="term" value="P:DNA repair"/>
    <property type="evidence" value="ECO:0007669"/>
    <property type="project" value="InterPro"/>
</dbReference>
<evidence type="ECO:0000259" key="9">
    <source>
        <dbReference type="PROSITE" id="PS50163"/>
    </source>
</evidence>
<dbReference type="OrthoDB" id="5957327at2759"/>
<dbReference type="Gene3D" id="3.40.50.300">
    <property type="entry name" value="P-loop containing nucleotide triphosphate hydrolases"/>
    <property type="match status" value="1"/>
</dbReference>